<feature type="region of interest" description="Disordered" evidence="1">
    <location>
        <begin position="1"/>
        <end position="25"/>
    </location>
</feature>
<organism evidence="2 3">
    <name type="scientific">Trematosphaeria pertusa</name>
    <dbReference type="NCBI Taxonomy" id="390896"/>
    <lineage>
        <taxon>Eukaryota</taxon>
        <taxon>Fungi</taxon>
        <taxon>Dikarya</taxon>
        <taxon>Ascomycota</taxon>
        <taxon>Pezizomycotina</taxon>
        <taxon>Dothideomycetes</taxon>
        <taxon>Pleosporomycetidae</taxon>
        <taxon>Pleosporales</taxon>
        <taxon>Massarineae</taxon>
        <taxon>Trematosphaeriaceae</taxon>
        <taxon>Trematosphaeria</taxon>
    </lineage>
</organism>
<sequence>MASDGDSELIKPGISSKFSEEHPSTTENGGFLGTVVCFLDGSYWKLTRTLSRTKYQQAQPPYEATQVFACICLEDPDKKYEGIEEAVIKVKYQVQGTYENNLHFERVLRRREKAMTSRDQGSDKEVRAFEIAQQYVDFATAGRRAK</sequence>
<dbReference type="Proteomes" id="UP000800094">
    <property type="component" value="Unassembled WGS sequence"/>
</dbReference>
<evidence type="ECO:0000313" key="3">
    <source>
        <dbReference type="Proteomes" id="UP000800094"/>
    </source>
</evidence>
<dbReference type="AlphaFoldDB" id="A0A6A6I7I4"/>
<name>A0A6A6I7I4_9PLEO</name>
<dbReference type="OrthoDB" id="5401170at2759"/>
<dbReference type="RefSeq" id="XP_033681509.1">
    <property type="nucleotide sequence ID" value="XM_033833588.1"/>
</dbReference>
<dbReference type="EMBL" id="ML987198">
    <property type="protein sequence ID" value="KAF2246505.1"/>
    <property type="molecule type" value="Genomic_DNA"/>
</dbReference>
<evidence type="ECO:0000313" key="2">
    <source>
        <dbReference type="EMBL" id="KAF2246505.1"/>
    </source>
</evidence>
<evidence type="ECO:0000256" key="1">
    <source>
        <dbReference type="SAM" id="MobiDB-lite"/>
    </source>
</evidence>
<dbReference type="GeneID" id="54586918"/>
<accession>A0A6A6I7I4</accession>
<protein>
    <submittedName>
        <fullName evidence="2">Uncharacterized protein</fullName>
    </submittedName>
</protein>
<keyword evidence="3" id="KW-1185">Reference proteome</keyword>
<proteinExistence type="predicted"/>
<gene>
    <name evidence="2" type="ORF">BU26DRAFT_566874</name>
</gene>
<reference evidence="2" key="1">
    <citation type="journal article" date="2020" name="Stud. Mycol.">
        <title>101 Dothideomycetes genomes: a test case for predicting lifestyles and emergence of pathogens.</title>
        <authorList>
            <person name="Haridas S."/>
            <person name="Albert R."/>
            <person name="Binder M."/>
            <person name="Bloem J."/>
            <person name="Labutti K."/>
            <person name="Salamov A."/>
            <person name="Andreopoulos B."/>
            <person name="Baker S."/>
            <person name="Barry K."/>
            <person name="Bills G."/>
            <person name="Bluhm B."/>
            <person name="Cannon C."/>
            <person name="Castanera R."/>
            <person name="Culley D."/>
            <person name="Daum C."/>
            <person name="Ezra D."/>
            <person name="Gonzalez J."/>
            <person name="Henrissat B."/>
            <person name="Kuo A."/>
            <person name="Liang C."/>
            <person name="Lipzen A."/>
            <person name="Lutzoni F."/>
            <person name="Magnuson J."/>
            <person name="Mondo S."/>
            <person name="Nolan M."/>
            <person name="Ohm R."/>
            <person name="Pangilinan J."/>
            <person name="Park H.-J."/>
            <person name="Ramirez L."/>
            <person name="Alfaro M."/>
            <person name="Sun H."/>
            <person name="Tritt A."/>
            <person name="Yoshinaga Y."/>
            <person name="Zwiers L.-H."/>
            <person name="Turgeon B."/>
            <person name="Goodwin S."/>
            <person name="Spatafora J."/>
            <person name="Crous P."/>
            <person name="Grigoriev I."/>
        </authorList>
    </citation>
    <scope>NUCLEOTIDE SEQUENCE</scope>
    <source>
        <strain evidence="2">CBS 122368</strain>
    </source>
</reference>